<dbReference type="Proteomes" id="UP000198748">
    <property type="component" value="Unassembled WGS sequence"/>
</dbReference>
<organism evidence="1 2">
    <name type="scientific">Dyadobacter soli</name>
    <dbReference type="NCBI Taxonomy" id="659014"/>
    <lineage>
        <taxon>Bacteria</taxon>
        <taxon>Pseudomonadati</taxon>
        <taxon>Bacteroidota</taxon>
        <taxon>Cytophagia</taxon>
        <taxon>Cytophagales</taxon>
        <taxon>Spirosomataceae</taxon>
        <taxon>Dyadobacter</taxon>
    </lineage>
</organism>
<dbReference type="EMBL" id="FNAN01000004">
    <property type="protein sequence ID" value="SDE20182.1"/>
    <property type="molecule type" value="Genomic_DNA"/>
</dbReference>
<accession>A0A1G7AZQ5</accession>
<proteinExistence type="predicted"/>
<dbReference type="STRING" id="659014.SAMN04487996_10423"/>
<dbReference type="RefSeq" id="WP_090147811.1">
    <property type="nucleotide sequence ID" value="NZ_FNAN01000004.1"/>
</dbReference>
<evidence type="ECO:0000313" key="2">
    <source>
        <dbReference type="Proteomes" id="UP000198748"/>
    </source>
</evidence>
<dbReference type="OrthoDB" id="1287238at2"/>
<gene>
    <name evidence="1" type="ORF">SAMN04487996_10423</name>
</gene>
<sequence length="687" mass="77111">MLEIRNADGLMLELPADQSITVELNSTIFDTDDVFRGSYSYPFEFGLSPHNCRFIGNSHLPESPVATDMKVSVRSRPFHFDALLTFKTTGNKANASLLIDLGELADQIRNVPVREFVTERFFVTTDETGETPSMRKLATAPPSRYPCVFPPFHNSEMVDAEFKPTENYKAPTIVNVCYPGLPEPVYSNTLHGTGDRLLVPFIYVGWLITYICNKLGFSASGSFFNDPVLSRLVIYNTQTTPGLTVDTAGYTVEIGRHLGEYSISEFFKALRSYIGMSIDFNFTTRKAVFSTYKSLAALQDYTDISSMIVPNTEGVDKNTGKGYNVKVSTDSSDKYVRYHPFPFDSNEIQPKELKTTFSFSVGSKQNEVPLSVGTIRMDSFKSTNDTTPAGPSWLIPAAQQSGNLADPFFEKSANYSPYFDSNDPDMIPPAKNSWGLRMLIYWGLKEDTAGNLYPYASSVSYDSKYRIFGDLSLQPGEPDDIWNRYQKAYYEFLASSKKITVLSRLGLGKLSDISPSKPVGFKLSNQVLGKYILEKLSYRLPSSEGYVMAEFEGRQVVPKTMNATGGYDGKLVTSWVRLVMENRVQENSNENGSIKNNYADIVAYIWKDGLFTEPEPNQGFQIEYRKTVDDYDVNAIPTRKTTKHSVFITGHRTVVESHVLHLVAGNPRGLIKWTTWAMLDGEGYRTR</sequence>
<evidence type="ECO:0000313" key="1">
    <source>
        <dbReference type="EMBL" id="SDE20182.1"/>
    </source>
</evidence>
<name>A0A1G7AZQ5_9BACT</name>
<keyword evidence="2" id="KW-1185">Reference proteome</keyword>
<protein>
    <submittedName>
        <fullName evidence="1">Uncharacterized protein</fullName>
    </submittedName>
</protein>
<dbReference type="AlphaFoldDB" id="A0A1G7AZQ5"/>
<reference evidence="2" key="1">
    <citation type="submission" date="2016-10" db="EMBL/GenBank/DDBJ databases">
        <authorList>
            <person name="Varghese N."/>
            <person name="Submissions S."/>
        </authorList>
    </citation>
    <scope>NUCLEOTIDE SEQUENCE [LARGE SCALE GENOMIC DNA]</scope>
    <source>
        <strain evidence="2">DSM 25329</strain>
    </source>
</reference>